<proteinExistence type="predicted"/>
<dbReference type="Proteomes" id="UP000093000">
    <property type="component" value="Unassembled WGS sequence"/>
</dbReference>
<dbReference type="InParanoid" id="A0A1C7MXF4"/>
<organism evidence="1 2">
    <name type="scientific">Choanephora cucurbitarum</name>
    <dbReference type="NCBI Taxonomy" id="101091"/>
    <lineage>
        <taxon>Eukaryota</taxon>
        <taxon>Fungi</taxon>
        <taxon>Fungi incertae sedis</taxon>
        <taxon>Mucoromycota</taxon>
        <taxon>Mucoromycotina</taxon>
        <taxon>Mucoromycetes</taxon>
        <taxon>Mucorales</taxon>
        <taxon>Mucorineae</taxon>
        <taxon>Choanephoraceae</taxon>
        <taxon>Choanephoroideae</taxon>
        <taxon>Choanephora</taxon>
    </lineage>
</organism>
<sequence>MAKFLTEKLRHPHSILFGSRLVIIFFYYHYHTSTSDDFGYLVCALPNFSTSVVEEAFDNNPAFEDWVKENPSHYTNFIPNHTYIPNYNATAFDKSLFFFFIFLTHFWLPNHLSKQDACSSSPLDEHLDTNHCSSSLRMNIIGLGSHARRSSDDLQNSSQLVPVLDGLITNCYI</sequence>
<evidence type="ECO:0000313" key="2">
    <source>
        <dbReference type="Proteomes" id="UP000093000"/>
    </source>
</evidence>
<accession>A0A1C7MXF4</accession>
<dbReference type="AlphaFoldDB" id="A0A1C7MXF4"/>
<reference evidence="1 2" key="1">
    <citation type="submission" date="2016-03" db="EMBL/GenBank/DDBJ databases">
        <title>Choanephora cucurbitarum.</title>
        <authorList>
            <person name="Min B."/>
            <person name="Park H."/>
            <person name="Park J.-H."/>
            <person name="Shin H.-D."/>
            <person name="Choi I.-G."/>
        </authorList>
    </citation>
    <scope>NUCLEOTIDE SEQUENCE [LARGE SCALE GENOMIC DNA]</scope>
    <source>
        <strain evidence="1 2">KUS-F28377</strain>
    </source>
</reference>
<evidence type="ECO:0000313" key="1">
    <source>
        <dbReference type="EMBL" id="OBZ81517.1"/>
    </source>
</evidence>
<comment type="caution">
    <text evidence="1">The sequence shown here is derived from an EMBL/GenBank/DDBJ whole genome shotgun (WGS) entry which is preliminary data.</text>
</comment>
<name>A0A1C7MXF4_9FUNG</name>
<dbReference type="OrthoDB" id="10392709at2759"/>
<dbReference type="EMBL" id="LUGH01001171">
    <property type="protein sequence ID" value="OBZ81517.1"/>
    <property type="molecule type" value="Genomic_DNA"/>
</dbReference>
<protein>
    <submittedName>
        <fullName evidence="1">Uncharacterized protein</fullName>
    </submittedName>
</protein>
<gene>
    <name evidence="1" type="ORF">A0J61_10432</name>
</gene>
<keyword evidence="2" id="KW-1185">Reference proteome</keyword>